<dbReference type="AlphaFoldDB" id="Q534N9"/>
<dbReference type="Pfam" id="PF00505">
    <property type="entry name" value="HMG_box"/>
    <property type="match status" value="1"/>
</dbReference>
<feature type="non-terminal residue" evidence="6">
    <location>
        <position position="276"/>
    </location>
</feature>
<dbReference type="SUPFAM" id="SSF47095">
    <property type="entry name" value="HMG-box"/>
    <property type="match status" value="1"/>
</dbReference>
<evidence type="ECO:0000256" key="3">
    <source>
        <dbReference type="PROSITE-ProRule" id="PRU00267"/>
    </source>
</evidence>
<organism evidence="6">
    <name type="scientific">Plenodomus biglobosus/Leptosphaeria biglobosa 'thlaspii' group</name>
    <dbReference type="NCBI Taxonomy" id="225344"/>
    <lineage>
        <taxon>Eukaryota</taxon>
        <taxon>Fungi</taxon>
        <taxon>Dikarya</taxon>
        <taxon>Ascomycota</taxon>
        <taxon>Pezizomycotina</taxon>
        <taxon>Dothideomycetes</taxon>
        <taxon>Pleosporomycetidae</taxon>
        <taxon>Pleosporales</taxon>
        <taxon>Pleosporineae</taxon>
        <taxon>Leptosphaeriaceae</taxon>
        <taxon>Plenodomus</taxon>
        <taxon>Plenodomus lingam/Leptosphaeria maculans species complex</taxon>
    </lineage>
</organism>
<feature type="compositionally biased region" description="Basic and acidic residues" evidence="4">
    <location>
        <begin position="125"/>
        <end position="139"/>
    </location>
</feature>
<dbReference type="InterPro" id="IPR036910">
    <property type="entry name" value="HMG_box_dom_sf"/>
</dbReference>
<accession>Q534N9</accession>
<evidence type="ECO:0000259" key="5">
    <source>
        <dbReference type="PROSITE" id="PS50118"/>
    </source>
</evidence>
<dbReference type="InterPro" id="IPR009071">
    <property type="entry name" value="HMG_box_dom"/>
</dbReference>
<dbReference type="Gene3D" id="1.10.30.10">
    <property type="entry name" value="High mobility group box domain"/>
    <property type="match status" value="1"/>
</dbReference>
<dbReference type="SMART" id="SM00398">
    <property type="entry name" value="HMG"/>
    <property type="match status" value="1"/>
</dbReference>
<dbReference type="GO" id="GO:0030154">
    <property type="term" value="P:cell differentiation"/>
    <property type="evidence" value="ECO:0007669"/>
    <property type="project" value="TreeGrafter"/>
</dbReference>
<evidence type="ECO:0000256" key="4">
    <source>
        <dbReference type="SAM" id="MobiDB-lite"/>
    </source>
</evidence>
<dbReference type="PROSITE" id="PS50118">
    <property type="entry name" value="HMG_BOX_2"/>
    <property type="match status" value="1"/>
</dbReference>
<dbReference type="PANTHER" id="PTHR10270">
    <property type="entry name" value="SOX TRANSCRIPTION FACTOR"/>
    <property type="match status" value="1"/>
</dbReference>
<keyword evidence="1 3" id="KW-0238">DNA-binding</keyword>
<dbReference type="GO" id="GO:0000978">
    <property type="term" value="F:RNA polymerase II cis-regulatory region sequence-specific DNA binding"/>
    <property type="evidence" value="ECO:0007669"/>
    <property type="project" value="TreeGrafter"/>
</dbReference>
<feature type="non-terminal residue" evidence="6">
    <location>
        <position position="1"/>
    </location>
</feature>
<feature type="region of interest" description="Disordered" evidence="4">
    <location>
        <begin position="109"/>
        <end position="153"/>
    </location>
</feature>
<dbReference type="GO" id="GO:0005634">
    <property type="term" value="C:nucleus"/>
    <property type="evidence" value="ECO:0007669"/>
    <property type="project" value="UniProtKB-UniRule"/>
</dbReference>
<name>Q534N9_9PLEO</name>
<evidence type="ECO:0000313" key="6">
    <source>
        <dbReference type="EMBL" id="AAV69626.1"/>
    </source>
</evidence>
<proteinExistence type="predicted"/>
<feature type="domain" description="HMG box" evidence="5">
    <location>
        <begin position="70"/>
        <end position="138"/>
    </location>
</feature>
<dbReference type="CDD" id="cd01389">
    <property type="entry name" value="HMG-box_ROX1-like"/>
    <property type="match status" value="1"/>
</dbReference>
<feature type="DNA-binding region" description="HMG box" evidence="3">
    <location>
        <begin position="70"/>
        <end position="138"/>
    </location>
</feature>
<keyword evidence="3" id="KW-0539">Nucleus</keyword>
<evidence type="ECO:0000256" key="1">
    <source>
        <dbReference type="ARBA" id="ARBA00023125"/>
    </source>
</evidence>
<gene>
    <name evidence="6" type="primary">MAT1-2</name>
</gene>
<evidence type="ECO:0000256" key="2">
    <source>
        <dbReference type="ARBA" id="ARBA00023163"/>
    </source>
</evidence>
<protein>
    <submittedName>
        <fullName evidence="6">Mating-type MAT1-2 protein</fullName>
    </submittedName>
</protein>
<dbReference type="PANTHER" id="PTHR10270:SF161">
    <property type="entry name" value="SEX-DETERMINING REGION Y PROTEIN"/>
    <property type="match status" value="1"/>
</dbReference>
<sequence length="276" mass="30534">DMLLQYFQRTLGELVLGPIAFTFMDVGDGVHTVVTMETDAAQALAAHETNVMVPGVEASDDTVTVAAKKAPRPMNCWIIFRDAMQKRLKSEDPEISVQEISTRCSQLWHGLSPSEKTPWQAAAKNAKEEHSRQHPDYKYSPRKPGEKKKRQSRKAAKRAAASAVDSEVFTLPMTPDISMMLSQMPLPEFQFNFTTPATTTIGDMANSFVSEAAFHKDPAEFIGTVPQDELSMGDFYDAETLRHARLRAEFEAGTDKDLDLGVNGDFLGFRDGADGN</sequence>
<keyword evidence="2" id="KW-0804">Transcription</keyword>
<dbReference type="InterPro" id="IPR050140">
    <property type="entry name" value="SRY-related_HMG-box_TF-like"/>
</dbReference>
<dbReference type="EMBL" id="AY748936">
    <property type="protein sequence ID" value="AAV69626.1"/>
    <property type="molecule type" value="Genomic_DNA"/>
</dbReference>
<dbReference type="GO" id="GO:0001228">
    <property type="term" value="F:DNA-binding transcription activator activity, RNA polymerase II-specific"/>
    <property type="evidence" value="ECO:0007669"/>
    <property type="project" value="TreeGrafter"/>
</dbReference>
<reference evidence="6" key="1">
    <citation type="journal article" date="2005" name="Mol. Phylogenet. Evol.">
        <title>Phylogenetic relationships between members of the crucifer pathogenic Leptosphaeria maculans species complex as shown by mating type (MAT1-2), actin, and beta-tubulin sequences.</title>
        <authorList>
            <person name="Voigt K."/>
            <person name="Cozijnsen A.J."/>
            <person name="Kroymann J."/>
            <person name="Poggeler S."/>
            <person name="Howlett B.J."/>
        </authorList>
    </citation>
    <scope>NUCLEOTIDE SEQUENCE</scope>
    <source>
        <strain evidence="6">92-01-2</strain>
    </source>
</reference>